<keyword evidence="3" id="KW-0547">Nucleotide-binding</keyword>
<comment type="caution">
    <text evidence="6">The sequence shown here is derived from an EMBL/GenBank/DDBJ whole genome shotgun (WGS) entry which is preliminary data.</text>
</comment>
<keyword evidence="2" id="KW-0813">Transport</keyword>
<dbReference type="InterPro" id="IPR027417">
    <property type="entry name" value="P-loop_NTPase"/>
</dbReference>
<name>W1Q337_ABIDE</name>
<dbReference type="PANTHER" id="PTHR24220">
    <property type="entry name" value="IMPORT ATP-BINDING PROTEIN"/>
    <property type="match status" value="1"/>
</dbReference>
<evidence type="ECO:0000256" key="2">
    <source>
        <dbReference type="ARBA" id="ARBA00022448"/>
    </source>
</evidence>
<evidence type="ECO:0000313" key="7">
    <source>
        <dbReference type="Proteomes" id="UP000019050"/>
    </source>
</evidence>
<protein>
    <submittedName>
        <fullName evidence="6">ABC transporter, ATP-binding protein</fullName>
    </submittedName>
</protein>
<dbReference type="InterPro" id="IPR003593">
    <property type="entry name" value="AAA+_ATPase"/>
</dbReference>
<organism evidence="6 7">
    <name type="scientific">Abiotrophia defectiva ATCC 49176</name>
    <dbReference type="NCBI Taxonomy" id="592010"/>
    <lineage>
        <taxon>Bacteria</taxon>
        <taxon>Bacillati</taxon>
        <taxon>Bacillota</taxon>
        <taxon>Bacilli</taxon>
        <taxon>Lactobacillales</taxon>
        <taxon>Aerococcaceae</taxon>
        <taxon>Abiotrophia</taxon>
    </lineage>
</organism>
<keyword evidence="4 6" id="KW-0067">ATP-binding</keyword>
<comment type="similarity">
    <text evidence="1">Belongs to the ABC transporter superfamily.</text>
</comment>
<dbReference type="Gene3D" id="3.40.50.300">
    <property type="entry name" value="P-loop containing nucleotide triphosphate hydrolases"/>
    <property type="match status" value="1"/>
</dbReference>
<dbReference type="InterPro" id="IPR015854">
    <property type="entry name" value="ABC_transpr_LolD-like"/>
</dbReference>
<dbReference type="Proteomes" id="UP000019050">
    <property type="component" value="Unassembled WGS sequence"/>
</dbReference>
<proteinExistence type="inferred from homology"/>
<dbReference type="GO" id="GO:0005886">
    <property type="term" value="C:plasma membrane"/>
    <property type="evidence" value="ECO:0007669"/>
    <property type="project" value="TreeGrafter"/>
</dbReference>
<evidence type="ECO:0000256" key="1">
    <source>
        <dbReference type="ARBA" id="ARBA00005417"/>
    </source>
</evidence>
<dbReference type="HOGENOM" id="CLU_000604_1_22_9"/>
<dbReference type="EMBL" id="ACIN03000007">
    <property type="protein sequence ID" value="ESK65575.1"/>
    <property type="molecule type" value="Genomic_DNA"/>
</dbReference>
<dbReference type="GO" id="GO:0005524">
    <property type="term" value="F:ATP binding"/>
    <property type="evidence" value="ECO:0007669"/>
    <property type="project" value="UniProtKB-KW"/>
</dbReference>
<dbReference type="CDD" id="cd03255">
    <property type="entry name" value="ABC_MJ0796_LolCDE_FtsE"/>
    <property type="match status" value="1"/>
</dbReference>
<evidence type="ECO:0000256" key="4">
    <source>
        <dbReference type="ARBA" id="ARBA00022840"/>
    </source>
</evidence>
<dbReference type="GO" id="GO:0022857">
    <property type="term" value="F:transmembrane transporter activity"/>
    <property type="evidence" value="ECO:0007669"/>
    <property type="project" value="TreeGrafter"/>
</dbReference>
<evidence type="ECO:0000259" key="5">
    <source>
        <dbReference type="PROSITE" id="PS50893"/>
    </source>
</evidence>
<keyword evidence="7" id="KW-1185">Reference proteome</keyword>
<evidence type="ECO:0000313" key="6">
    <source>
        <dbReference type="EMBL" id="ESK65575.1"/>
    </source>
</evidence>
<gene>
    <name evidence="6" type="ORF">GCWU000182_001049</name>
</gene>
<dbReference type="InterPro" id="IPR003439">
    <property type="entry name" value="ABC_transporter-like_ATP-bd"/>
</dbReference>
<dbReference type="PANTHER" id="PTHR24220:SF689">
    <property type="entry name" value="LIPOPROTEIN-RELEASING SYSTEM ATP-BINDING PROTEIN LOLD"/>
    <property type="match status" value="1"/>
</dbReference>
<accession>W1Q337</accession>
<dbReference type="PROSITE" id="PS50893">
    <property type="entry name" value="ABC_TRANSPORTER_2"/>
    <property type="match status" value="1"/>
</dbReference>
<dbReference type="InterPro" id="IPR017911">
    <property type="entry name" value="MacB-like_ATP-bd"/>
</dbReference>
<dbReference type="AlphaFoldDB" id="W1Q337"/>
<feature type="domain" description="ABC transporter" evidence="5">
    <location>
        <begin position="5"/>
        <end position="216"/>
    </location>
</feature>
<dbReference type="PROSITE" id="PS00211">
    <property type="entry name" value="ABC_TRANSPORTER_1"/>
    <property type="match status" value="1"/>
</dbReference>
<dbReference type="SMART" id="SM00382">
    <property type="entry name" value="AAA"/>
    <property type="match status" value="1"/>
</dbReference>
<dbReference type="SUPFAM" id="SSF52540">
    <property type="entry name" value="P-loop containing nucleoside triphosphate hydrolases"/>
    <property type="match status" value="1"/>
</dbReference>
<dbReference type="STRING" id="592010.GCWU000182_001049"/>
<reference evidence="6" key="1">
    <citation type="submission" date="2013-06" db="EMBL/GenBank/DDBJ databases">
        <authorList>
            <person name="Weinstock G."/>
            <person name="Sodergren E."/>
            <person name="Clifton S."/>
            <person name="Fulton L."/>
            <person name="Fulton B."/>
            <person name="Courtney L."/>
            <person name="Fronick C."/>
            <person name="Harrison M."/>
            <person name="Strong C."/>
            <person name="Farmer C."/>
            <person name="Delahaunty K."/>
            <person name="Markovic C."/>
            <person name="Hall O."/>
            <person name="Minx P."/>
            <person name="Tomlinson C."/>
            <person name="Mitreva M."/>
            <person name="Nelson J."/>
            <person name="Hou S."/>
            <person name="Wollam A."/>
            <person name="Pepin K.H."/>
            <person name="Johnson M."/>
            <person name="Bhonagiri V."/>
            <person name="Nash W.E."/>
            <person name="Warren W."/>
            <person name="Chinwalla A."/>
            <person name="Mardis E.R."/>
            <person name="Wilson R.K."/>
        </authorList>
    </citation>
    <scope>NUCLEOTIDE SEQUENCE [LARGE SCALE GENOMIC DNA]</scope>
    <source>
        <strain evidence="6">ATCC 49176</strain>
    </source>
</reference>
<dbReference type="Pfam" id="PF00005">
    <property type="entry name" value="ABC_tran"/>
    <property type="match status" value="1"/>
</dbReference>
<dbReference type="eggNOG" id="COG1136">
    <property type="taxonomic scope" value="Bacteria"/>
</dbReference>
<dbReference type="GO" id="GO:0016887">
    <property type="term" value="F:ATP hydrolysis activity"/>
    <property type="evidence" value="ECO:0007669"/>
    <property type="project" value="InterPro"/>
</dbReference>
<sequence length="217" mass="23606">MMTLLKLDNIYYRYEGAQESVLKELDAKFDAGTFYAVVGKSGAGKSTFLSLLAGLDSPTKGKVLFQGKDIAQESYSAHRRHNICLVFQNYNLIDYLTPLENVRLANAEASEDLLLQLGLGQDLIHRNVLKLSGGQQQRVAIARALASEAPIILADEPTGNLDEGTAQEIIDILRQAAHERGKCVIVVTHSPQVAEAADTVLELSHGKLKAANGHKVK</sequence>
<dbReference type="InterPro" id="IPR017871">
    <property type="entry name" value="ABC_transporter-like_CS"/>
</dbReference>
<evidence type="ECO:0000256" key="3">
    <source>
        <dbReference type="ARBA" id="ARBA00022741"/>
    </source>
</evidence>